<feature type="transmembrane region" description="Helical" evidence="7">
    <location>
        <begin position="57"/>
        <end position="75"/>
    </location>
</feature>
<evidence type="ECO:0000256" key="4">
    <source>
        <dbReference type="ARBA" id="ARBA00022989"/>
    </source>
</evidence>
<evidence type="ECO:0000256" key="8">
    <source>
        <dbReference type="SAM" id="SignalP"/>
    </source>
</evidence>
<feature type="transmembrane region" description="Helical" evidence="7">
    <location>
        <begin position="217"/>
        <end position="238"/>
    </location>
</feature>
<evidence type="ECO:0000313" key="10">
    <source>
        <dbReference type="EMBL" id="GLC27541.1"/>
    </source>
</evidence>
<organism evidence="10 11">
    <name type="scientific">Roseisolibacter agri</name>
    <dbReference type="NCBI Taxonomy" id="2014610"/>
    <lineage>
        <taxon>Bacteria</taxon>
        <taxon>Pseudomonadati</taxon>
        <taxon>Gemmatimonadota</taxon>
        <taxon>Gemmatimonadia</taxon>
        <taxon>Gemmatimonadales</taxon>
        <taxon>Gemmatimonadaceae</taxon>
        <taxon>Roseisolibacter</taxon>
    </lineage>
</organism>
<dbReference type="PANTHER" id="PTHR30625:SF3">
    <property type="entry name" value="TOL-PAL SYSTEM PROTEIN TOLQ"/>
    <property type="match status" value="1"/>
</dbReference>
<proteinExistence type="inferred from homology"/>
<name>A0AA37QD36_9BACT</name>
<keyword evidence="6" id="KW-0813">Transport</keyword>
<keyword evidence="6" id="KW-0653">Protein transport</keyword>
<sequence>MRTMTTTSLLALASMTASAGAGAQETPALGGGSAAASSGVPSSAYELVVAGSTETKVVLVLLLVLSLVSWGIMLAKFREFGRVEKAGRQFVREFEHAGSLTEAERVAGRASASPFVDVFRRAMLFLSETRPALPGSSDRGARLSASQVEALRLVLDAESDGGSDRLGRFVSWLATIGSVSPLIGLLGTVLGVISAFTGIAQKGSGNIAAVAPGVAEALVATAAALTVAIPAVFGYNALANRLNRIQGELDGFGSELIALLVREDRI</sequence>
<evidence type="ECO:0000256" key="1">
    <source>
        <dbReference type="ARBA" id="ARBA00004651"/>
    </source>
</evidence>
<evidence type="ECO:0000256" key="6">
    <source>
        <dbReference type="RuleBase" id="RU004057"/>
    </source>
</evidence>
<dbReference type="Pfam" id="PF01618">
    <property type="entry name" value="MotA_ExbB"/>
    <property type="match status" value="1"/>
</dbReference>
<dbReference type="GO" id="GO:0005886">
    <property type="term" value="C:plasma membrane"/>
    <property type="evidence" value="ECO:0007669"/>
    <property type="project" value="UniProtKB-SubCell"/>
</dbReference>
<dbReference type="EMBL" id="BRXS01000006">
    <property type="protein sequence ID" value="GLC27541.1"/>
    <property type="molecule type" value="Genomic_DNA"/>
</dbReference>
<gene>
    <name evidence="10" type="ORF">rosag_40540</name>
</gene>
<keyword evidence="11" id="KW-1185">Reference proteome</keyword>
<evidence type="ECO:0000256" key="3">
    <source>
        <dbReference type="ARBA" id="ARBA00022692"/>
    </source>
</evidence>
<comment type="subcellular location">
    <subcellularLocation>
        <location evidence="1">Cell membrane</location>
        <topology evidence="1">Multi-pass membrane protein</topology>
    </subcellularLocation>
    <subcellularLocation>
        <location evidence="6">Membrane</location>
        <topology evidence="6">Multi-pass membrane protein</topology>
    </subcellularLocation>
</comment>
<keyword evidence="3 7" id="KW-0812">Transmembrane</keyword>
<comment type="caution">
    <text evidence="10">The sequence shown here is derived from an EMBL/GenBank/DDBJ whole genome shotgun (WGS) entry which is preliminary data.</text>
</comment>
<dbReference type="InterPro" id="IPR002898">
    <property type="entry name" value="MotA_ExbB_proton_chnl"/>
</dbReference>
<dbReference type="GO" id="GO:0017038">
    <property type="term" value="P:protein import"/>
    <property type="evidence" value="ECO:0007669"/>
    <property type="project" value="TreeGrafter"/>
</dbReference>
<comment type="similarity">
    <text evidence="6">Belongs to the exbB/tolQ family.</text>
</comment>
<keyword evidence="5 7" id="KW-0472">Membrane</keyword>
<keyword evidence="4 7" id="KW-1133">Transmembrane helix</keyword>
<keyword evidence="8" id="KW-0732">Signal</keyword>
<dbReference type="RefSeq" id="WP_284351978.1">
    <property type="nucleotide sequence ID" value="NZ_BRXS01000006.1"/>
</dbReference>
<feature type="transmembrane region" description="Helical" evidence="7">
    <location>
        <begin position="169"/>
        <end position="197"/>
    </location>
</feature>
<evidence type="ECO:0000256" key="2">
    <source>
        <dbReference type="ARBA" id="ARBA00022475"/>
    </source>
</evidence>
<evidence type="ECO:0000313" key="11">
    <source>
        <dbReference type="Proteomes" id="UP001161325"/>
    </source>
</evidence>
<protein>
    <recommendedName>
        <fullName evidence="9">MotA/TolQ/ExbB proton channel domain-containing protein</fullName>
    </recommendedName>
</protein>
<reference evidence="10" key="1">
    <citation type="submission" date="2022-08" db="EMBL/GenBank/DDBJ databases">
        <title>Draft genome sequencing of Roseisolibacter agri AW1220.</title>
        <authorList>
            <person name="Tobiishi Y."/>
            <person name="Tonouchi A."/>
        </authorList>
    </citation>
    <scope>NUCLEOTIDE SEQUENCE</scope>
    <source>
        <strain evidence="10">AW1220</strain>
    </source>
</reference>
<dbReference type="PANTHER" id="PTHR30625">
    <property type="entry name" value="PROTEIN TOLQ"/>
    <property type="match status" value="1"/>
</dbReference>
<feature type="signal peptide" evidence="8">
    <location>
        <begin position="1"/>
        <end position="23"/>
    </location>
</feature>
<dbReference type="InterPro" id="IPR050790">
    <property type="entry name" value="ExbB/TolQ_transport"/>
</dbReference>
<dbReference type="AlphaFoldDB" id="A0AA37QD36"/>
<accession>A0AA37QD36</accession>
<evidence type="ECO:0000256" key="7">
    <source>
        <dbReference type="SAM" id="Phobius"/>
    </source>
</evidence>
<feature type="domain" description="MotA/TolQ/ExbB proton channel" evidence="9">
    <location>
        <begin position="146"/>
        <end position="248"/>
    </location>
</feature>
<dbReference type="Proteomes" id="UP001161325">
    <property type="component" value="Unassembled WGS sequence"/>
</dbReference>
<evidence type="ECO:0000259" key="9">
    <source>
        <dbReference type="Pfam" id="PF01618"/>
    </source>
</evidence>
<keyword evidence="2" id="KW-1003">Cell membrane</keyword>
<feature type="chain" id="PRO_5041449829" description="MotA/TolQ/ExbB proton channel domain-containing protein" evidence="8">
    <location>
        <begin position="24"/>
        <end position="266"/>
    </location>
</feature>
<evidence type="ECO:0000256" key="5">
    <source>
        <dbReference type="ARBA" id="ARBA00023136"/>
    </source>
</evidence>